<evidence type="ECO:0000256" key="2">
    <source>
        <dbReference type="SAM" id="MobiDB-lite"/>
    </source>
</evidence>
<feature type="compositionally biased region" description="Basic residues" evidence="2">
    <location>
        <begin position="204"/>
        <end position="214"/>
    </location>
</feature>
<reference evidence="5" key="2">
    <citation type="journal article" date="2023" name="Science">
        <title>Genomic signatures of disease resistance in endangered staghorn corals.</title>
        <authorList>
            <person name="Vollmer S.V."/>
            <person name="Selwyn J.D."/>
            <person name="Despard B.A."/>
            <person name="Roesel C.L."/>
        </authorList>
    </citation>
    <scope>NUCLEOTIDE SEQUENCE</scope>
    <source>
        <strain evidence="5">K2</strain>
    </source>
</reference>
<feature type="domain" description="CCHC-type" evidence="3">
    <location>
        <begin position="251"/>
        <end position="266"/>
    </location>
</feature>
<dbReference type="InterPro" id="IPR043128">
    <property type="entry name" value="Rev_trsase/Diguanyl_cyclase"/>
</dbReference>
<dbReference type="GO" id="GO:0003676">
    <property type="term" value="F:nucleic acid binding"/>
    <property type="evidence" value="ECO:0007669"/>
    <property type="project" value="InterPro"/>
</dbReference>
<dbReference type="AlphaFoldDB" id="A0AAD9QVR1"/>
<dbReference type="PROSITE" id="PS50158">
    <property type="entry name" value="ZF_CCHC"/>
    <property type="match status" value="1"/>
</dbReference>
<dbReference type="SUPFAM" id="SSF56672">
    <property type="entry name" value="DNA/RNA polymerases"/>
    <property type="match status" value="1"/>
</dbReference>
<keyword evidence="1" id="KW-0863">Zinc-finger</keyword>
<dbReference type="SMART" id="SM00343">
    <property type="entry name" value="ZnF_C2HC"/>
    <property type="match status" value="2"/>
</dbReference>
<dbReference type="InterPro" id="IPR050951">
    <property type="entry name" value="Retrovirus_Pol_polyprotein"/>
</dbReference>
<feature type="compositionally biased region" description="Acidic residues" evidence="2">
    <location>
        <begin position="285"/>
        <end position="294"/>
    </location>
</feature>
<name>A0AAD9QVR1_ACRCE</name>
<dbReference type="InterPro" id="IPR021109">
    <property type="entry name" value="Peptidase_aspartic_dom_sf"/>
</dbReference>
<dbReference type="InterPro" id="IPR001878">
    <property type="entry name" value="Znf_CCHC"/>
</dbReference>
<feature type="region of interest" description="Disordered" evidence="2">
    <location>
        <begin position="261"/>
        <end position="294"/>
    </location>
</feature>
<dbReference type="PANTHER" id="PTHR37984">
    <property type="entry name" value="PROTEIN CBG26694"/>
    <property type="match status" value="1"/>
</dbReference>
<proteinExistence type="predicted"/>
<dbReference type="EMBL" id="JARQWQ010000012">
    <property type="protein sequence ID" value="KAK2568290.1"/>
    <property type="molecule type" value="Genomic_DNA"/>
</dbReference>
<dbReference type="Pfam" id="PF00078">
    <property type="entry name" value="RVT_1"/>
    <property type="match status" value="1"/>
</dbReference>
<feature type="compositionally biased region" description="Basic and acidic residues" evidence="2">
    <location>
        <begin position="187"/>
        <end position="203"/>
    </location>
</feature>
<feature type="compositionally biased region" description="Basic and acidic residues" evidence="2">
    <location>
        <begin position="265"/>
        <end position="284"/>
    </location>
</feature>
<keyword evidence="6" id="KW-1185">Reference proteome</keyword>
<dbReference type="SUPFAM" id="SSF50630">
    <property type="entry name" value="Acid proteases"/>
    <property type="match status" value="1"/>
</dbReference>
<evidence type="ECO:0000313" key="5">
    <source>
        <dbReference type="EMBL" id="KAK2568290.1"/>
    </source>
</evidence>
<keyword evidence="1" id="KW-0479">Metal-binding</keyword>
<dbReference type="SUPFAM" id="SSF57756">
    <property type="entry name" value="Retrovirus zinc finger-like domains"/>
    <property type="match status" value="1"/>
</dbReference>
<dbReference type="Gene3D" id="3.30.70.270">
    <property type="match status" value="1"/>
</dbReference>
<dbReference type="PANTHER" id="PTHR37984:SF13">
    <property type="entry name" value="RIBONUCLEASE H"/>
    <property type="match status" value="1"/>
</dbReference>
<organism evidence="5 6">
    <name type="scientific">Acropora cervicornis</name>
    <name type="common">Staghorn coral</name>
    <dbReference type="NCBI Taxonomy" id="6130"/>
    <lineage>
        <taxon>Eukaryota</taxon>
        <taxon>Metazoa</taxon>
        <taxon>Cnidaria</taxon>
        <taxon>Anthozoa</taxon>
        <taxon>Hexacorallia</taxon>
        <taxon>Scleractinia</taxon>
        <taxon>Astrocoeniina</taxon>
        <taxon>Acroporidae</taxon>
        <taxon>Acropora</taxon>
    </lineage>
</organism>
<evidence type="ECO:0008006" key="7">
    <source>
        <dbReference type="Google" id="ProtNLM"/>
    </source>
</evidence>
<gene>
    <name evidence="5" type="ORF">P5673_007299</name>
</gene>
<evidence type="ECO:0000256" key="1">
    <source>
        <dbReference type="PROSITE-ProRule" id="PRU00047"/>
    </source>
</evidence>
<dbReference type="InterPro" id="IPR043502">
    <property type="entry name" value="DNA/RNA_pol_sf"/>
</dbReference>
<keyword evidence="1" id="KW-0862">Zinc</keyword>
<sequence length="697" mass="78768">MAGRPPFAQFDADSEDIESYLERLSECFTAYDIADDEDNAAKRQAILLISIGSNCFRVLKDLAFPDAPNTKTFTQLATLLREHFKPARLKITERYRFPFCCSATRAVHRRFLRELKKLAETCEFTNERLNDNLRDRFICGLRSQHVKQKLLSRNFTFQEAVSEAIAQDAARKDVKDIARSYGGETSARGDSRGVNEVTLDNRKSRGRFSKRGKGHARDGKSGQPAGDKKRCFRCGLTNHTQDNCRYKGAECLKCRKTGHLQSECPSEKCSPKPKQDKQHVRLAQDSEELGTSDSEDGFQASIFTLESKTQHSKISAPAVKVPVRIEGVDLQMEVDAGATASIMNYTDYVRYFKYLALRPVNKTFHAYTGTPLDIVGQILVNVEYIDQQLTLPLLIVRAEKYAPPLLGRAWMTKIRLDWKNLFSPSNGQFVVEPDNGERIVRLKERYAEIFKPELGTVKGVTAKLHLKDNVKPDVFQKARPVPYALRPAVEKELKKMEDEGIIEPVEVSNWATPIVCVPKTDDSVRVCGDYKGTVNPVIQTEQFPIPTLQEIGGKVATWKKFTKIDLRSAYQQMVLDKASQQLCTINTHRDLFRYTRLPFGSSSSPAIWQPFIEQVLAGLNGTCVIMDDLLVGGANDDEHLRNLEAVFQQFHKYSLRVKLPNCVFMAPSVIYFGLRFSARGMQPTDEKVMAIRDAPTP</sequence>
<dbReference type="Gene3D" id="4.10.60.10">
    <property type="entry name" value="Zinc finger, CCHC-type"/>
    <property type="match status" value="1"/>
</dbReference>
<dbReference type="CDD" id="cd01647">
    <property type="entry name" value="RT_LTR"/>
    <property type="match status" value="1"/>
</dbReference>
<feature type="region of interest" description="Disordered" evidence="2">
    <location>
        <begin position="182"/>
        <end position="227"/>
    </location>
</feature>
<dbReference type="GO" id="GO:0008270">
    <property type="term" value="F:zinc ion binding"/>
    <property type="evidence" value="ECO:0007669"/>
    <property type="project" value="UniProtKB-KW"/>
</dbReference>
<dbReference type="Gene3D" id="3.10.10.10">
    <property type="entry name" value="HIV Type 1 Reverse Transcriptase, subunit A, domain 1"/>
    <property type="match status" value="1"/>
</dbReference>
<feature type="domain" description="Reverse transcriptase" evidence="4">
    <location>
        <begin position="498"/>
        <end position="676"/>
    </location>
</feature>
<dbReference type="Proteomes" id="UP001249851">
    <property type="component" value="Unassembled WGS sequence"/>
</dbReference>
<dbReference type="Gene3D" id="2.40.70.10">
    <property type="entry name" value="Acid Proteases"/>
    <property type="match status" value="1"/>
</dbReference>
<evidence type="ECO:0000259" key="4">
    <source>
        <dbReference type="PROSITE" id="PS50878"/>
    </source>
</evidence>
<comment type="caution">
    <text evidence="5">The sequence shown here is derived from an EMBL/GenBank/DDBJ whole genome shotgun (WGS) entry which is preliminary data.</text>
</comment>
<dbReference type="InterPro" id="IPR000477">
    <property type="entry name" value="RT_dom"/>
</dbReference>
<protein>
    <recommendedName>
        <fullName evidence="7">CCHC-type domain-containing protein</fullName>
    </recommendedName>
</protein>
<accession>A0AAD9QVR1</accession>
<dbReference type="PROSITE" id="PS50878">
    <property type="entry name" value="RT_POL"/>
    <property type="match status" value="1"/>
</dbReference>
<dbReference type="InterPro" id="IPR036875">
    <property type="entry name" value="Znf_CCHC_sf"/>
</dbReference>
<evidence type="ECO:0000259" key="3">
    <source>
        <dbReference type="PROSITE" id="PS50158"/>
    </source>
</evidence>
<reference evidence="5" key="1">
    <citation type="journal article" date="2023" name="G3 (Bethesda)">
        <title>Whole genome assembly and annotation of the endangered Caribbean coral Acropora cervicornis.</title>
        <authorList>
            <person name="Selwyn J.D."/>
            <person name="Vollmer S.V."/>
        </authorList>
    </citation>
    <scope>NUCLEOTIDE SEQUENCE</scope>
    <source>
        <strain evidence="5">K2</strain>
    </source>
</reference>
<evidence type="ECO:0000313" key="6">
    <source>
        <dbReference type="Proteomes" id="UP001249851"/>
    </source>
</evidence>